<sequence>MFNIYRHLPPFSLQHGLWMGQQPVHRQSQAYKDNHIYTDSAGFVAVMNQPPAIRKSVNAGGQNKKQDNSIHSLLLPPVQVMGLVLVINPLRRILVTTFTVISAFRYIAGQSTRLSS</sequence>
<dbReference type="AlphaFoldDB" id="A0A1G9Z4B0"/>
<keyword evidence="2" id="KW-1185">Reference proteome</keyword>
<name>A0A1G9Z4B0_9FIRM</name>
<proteinExistence type="predicted"/>
<organism evidence="1 2">
    <name type="scientific">Dendrosporobacter quercicolus</name>
    <dbReference type="NCBI Taxonomy" id="146817"/>
    <lineage>
        <taxon>Bacteria</taxon>
        <taxon>Bacillati</taxon>
        <taxon>Bacillota</taxon>
        <taxon>Negativicutes</taxon>
        <taxon>Selenomonadales</taxon>
        <taxon>Sporomusaceae</taxon>
        <taxon>Dendrosporobacter</taxon>
    </lineage>
</organism>
<protein>
    <submittedName>
        <fullName evidence="1">Uncharacterized protein</fullName>
    </submittedName>
</protein>
<evidence type="ECO:0000313" key="2">
    <source>
        <dbReference type="Proteomes" id="UP000214880"/>
    </source>
</evidence>
<dbReference type="Proteomes" id="UP000214880">
    <property type="component" value="Unassembled WGS sequence"/>
</dbReference>
<evidence type="ECO:0000313" key="1">
    <source>
        <dbReference type="EMBL" id="SDN16160.1"/>
    </source>
</evidence>
<accession>A0A1G9Z4B0</accession>
<reference evidence="1 2" key="1">
    <citation type="submission" date="2016-10" db="EMBL/GenBank/DDBJ databases">
        <authorList>
            <person name="de Groot N.N."/>
        </authorList>
    </citation>
    <scope>NUCLEOTIDE SEQUENCE [LARGE SCALE GENOMIC DNA]</scope>
    <source>
        <strain evidence="1 2">DSM 1736</strain>
    </source>
</reference>
<gene>
    <name evidence="1" type="ORF">SAMN04488502_11335</name>
</gene>
<dbReference type="EMBL" id="FNHB01000013">
    <property type="protein sequence ID" value="SDN16160.1"/>
    <property type="molecule type" value="Genomic_DNA"/>
</dbReference>